<dbReference type="EMBL" id="BPLR01016010">
    <property type="protein sequence ID" value="GIY80431.1"/>
    <property type="molecule type" value="Genomic_DNA"/>
</dbReference>
<organism evidence="1 2">
    <name type="scientific">Caerostris extrusa</name>
    <name type="common">Bark spider</name>
    <name type="synonym">Caerostris bankana</name>
    <dbReference type="NCBI Taxonomy" id="172846"/>
    <lineage>
        <taxon>Eukaryota</taxon>
        <taxon>Metazoa</taxon>
        <taxon>Ecdysozoa</taxon>
        <taxon>Arthropoda</taxon>
        <taxon>Chelicerata</taxon>
        <taxon>Arachnida</taxon>
        <taxon>Araneae</taxon>
        <taxon>Araneomorphae</taxon>
        <taxon>Entelegynae</taxon>
        <taxon>Araneoidea</taxon>
        <taxon>Araneidae</taxon>
        <taxon>Caerostris</taxon>
    </lineage>
</organism>
<dbReference type="AlphaFoldDB" id="A0AAV4WEM3"/>
<reference evidence="1 2" key="1">
    <citation type="submission" date="2021-06" db="EMBL/GenBank/DDBJ databases">
        <title>Caerostris extrusa draft genome.</title>
        <authorList>
            <person name="Kono N."/>
            <person name="Arakawa K."/>
        </authorList>
    </citation>
    <scope>NUCLEOTIDE SEQUENCE [LARGE SCALE GENOMIC DNA]</scope>
</reference>
<comment type="caution">
    <text evidence="1">The sequence shown here is derived from an EMBL/GenBank/DDBJ whole genome shotgun (WGS) entry which is preliminary data.</text>
</comment>
<protein>
    <submittedName>
        <fullName evidence="1">Uncharacterized protein</fullName>
    </submittedName>
</protein>
<name>A0AAV4WEM3_CAEEX</name>
<dbReference type="Proteomes" id="UP001054945">
    <property type="component" value="Unassembled WGS sequence"/>
</dbReference>
<evidence type="ECO:0000313" key="1">
    <source>
        <dbReference type="EMBL" id="GIY80431.1"/>
    </source>
</evidence>
<evidence type="ECO:0000313" key="2">
    <source>
        <dbReference type="Proteomes" id="UP001054945"/>
    </source>
</evidence>
<keyword evidence="2" id="KW-1185">Reference proteome</keyword>
<proteinExistence type="predicted"/>
<sequence>MLFEVQFMAGVFTEEGDLDLEGDRDLLSLDDEPCLFEEELEDLVPLELRHLDLEFDLEPDGVGEGVRCLVRLCLFSVLIVVGDATDATAGVAGVCY</sequence>
<gene>
    <name evidence="1" type="ORF">CEXT_273521</name>
</gene>
<accession>A0AAV4WEM3</accession>